<name>A0A1X7NF14_9EURY</name>
<reference evidence="3" key="1">
    <citation type="submission" date="2017-04" db="EMBL/GenBank/DDBJ databases">
        <authorList>
            <person name="Afonso C.L."/>
            <person name="Miller P.J."/>
            <person name="Scott M.A."/>
            <person name="Spackman E."/>
            <person name="Goraichik I."/>
            <person name="Dimitrov K.M."/>
            <person name="Suarez D.L."/>
            <person name="Swayne D.E."/>
        </authorList>
    </citation>
    <scope>NUCLEOTIDE SEQUENCE [LARGE SCALE GENOMIC DNA]</scope>
    <source>
        <strain evidence="3">FDF-1</strain>
    </source>
</reference>
<organism evidence="3 4">
    <name type="scientific">Methanohalophilus portucalensis FDF-1</name>
    <dbReference type="NCBI Taxonomy" id="523843"/>
    <lineage>
        <taxon>Archaea</taxon>
        <taxon>Methanobacteriati</taxon>
        <taxon>Methanobacteriota</taxon>
        <taxon>Stenosarchaea group</taxon>
        <taxon>Methanomicrobia</taxon>
        <taxon>Methanosarcinales</taxon>
        <taxon>Methanosarcinaceae</taxon>
        <taxon>Methanohalophilus</taxon>
    </lineage>
</organism>
<proteinExistence type="predicted"/>
<gene>
    <name evidence="2" type="ORF">EFE41_03230</name>
    <name evidence="3" type="ORF">SAMN06264941_1003</name>
</gene>
<accession>A0A1X7NF14</accession>
<dbReference type="Proteomes" id="UP000193969">
    <property type="component" value="Unassembled WGS sequence"/>
</dbReference>
<dbReference type="Proteomes" id="UP000278252">
    <property type="component" value="Unassembled WGS sequence"/>
</dbReference>
<sequence>MASNKMYLFVLLMIIGAMALSGCSSGDPAVDDIPSEYEETRSINLGDNISLTQYEIETQDSSQVLNDLQQTAESEGWEVIADWEGDFAGYKVGVALGKDDRIMGINTAVNGNITTATVITGPRKGVNVADMNNDGTSSQVAEEEPDAPPTTDVDGQDFADAPRYPDSVRTDYASLTTGSDVTQEQVHYLSGDNPEDVKNFYENELETQGWENIQSQMLTEKGDVMIYVTATKDSKTLEIGTQPSSDYAEMNEIIIYVETRTG</sequence>
<evidence type="ECO:0000313" key="5">
    <source>
        <dbReference type="Proteomes" id="UP000278252"/>
    </source>
</evidence>
<reference evidence="2 5" key="3">
    <citation type="submission" date="2018-10" db="EMBL/GenBank/DDBJ databases">
        <title>Cultivation of a novel Methanohalophilus strain from Kebrit Deep of the Red Sea and a genomic comparison of members of the genus Methanohalophilus.</title>
        <authorList>
            <person name="Guan Y."/>
            <person name="Ngugi D.K."/>
            <person name="Stingl U."/>
        </authorList>
    </citation>
    <scope>NUCLEOTIDE SEQUENCE [LARGE SCALE GENOMIC DNA]</scope>
    <source>
        <strain evidence="2 5">DSM 7471</strain>
    </source>
</reference>
<dbReference type="EMBL" id="RJJH01000001">
    <property type="protein sequence ID" value="RNI13601.1"/>
    <property type="molecule type" value="Genomic_DNA"/>
</dbReference>
<evidence type="ECO:0008006" key="6">
    <source>
        <dbReference type="Google" id="ProtNLM"/>
    </source>
</evidence>
<dbReference type="OrthoDB" id="121305at2157"/>
<evidence type="ECO:0000313" key="4">
    <source>
        <dbReference type="Proteomes" id="UP000193969"/>
    </source>
</evidence>
<evidence type="ECO:0000313" key="2">
    <source>
        <dbReference type="EMBL" id="RNI13601.1"/>
    </source>
</evidence>
<protein>
    <recommendedName>
        <fullName evidence="6">Lipoprotein</fullName>
    </recommendedName>
</protein>
<dbReference type="EMBL" id="FXBN01000001">
    <property type="protein sequence ID" value="SMH35566.1"/>
    <property type="molecule type" value="Genomic_DNA"/>
</dbReference>
<evidence type="ECO:0000313" key="3">
    <source>
        <dbReference type="EMBL" id="SMH35566.1"/>
    </source>
</evidence>
<feature type="region of interest" description="Disordered" evidence="1">
    <location>
        <begin position="132"/>
        <end position="166"/>
    </location>
</feature>
<reference evidence="4" key="2">
    <citation type="submission" date="2017-04" db="EMBL/GenBank/DDBJ databases">
        <authorList>
            <person name="Varghese N."/>
            <person name="Submissions S."/>
        </authorList>
    </citation>
    <scope>NUCLEOTIDE SEQUENCE [LARGE SCALE GENOMIC DNA]</scope>
    <source>
        <strain evidence="4">FDF-1</strain>
    </source>
</reference>
<dbReference type="RefSeq" id="WP_072358439.1">
    <property type="nucleotide sequence ID" value="NZ_FXBN01000001.1"/>
</dbReference>
<evidence type="ECO:0000256" key="1">
    <source>
        <dbReference type="SAM" id="MobiDB-lite"/>
    </source>
</evidence>
<keyword evidence="4" id="KW-1185">Reference proteome</keyword>
<dbReference type="PROSITE" id="PS51257">
    <property type="entry name" value="PROKAR_LIPOPROTEIN"/>
    <property type="match status" value="1"/>
</dbReference>
<dbReference type="AlphaFoldDB" id="A0A1X7NF14"/>